<evidence type="ECO:0000256" key="1">
    <source>
        <dbReference type="ARBA" id="ARBA00004323"/>
    </source>
</evidence>
<keyword evidence="8 13" id="KW-1133">Transmembrane helix</keyword>
<protein>
    <recommendedName>
        <fullName evidence="13">Hexosyltransferase</fullName>
        <ecNumber evidence="13">2.4.1.-</ecNumber>
    </recommendedName>
</protein>
<dbReference type="FunFam" id="3.90.550.50:FF:000001">
    <property type="entry name" value="Hexosyltransferase"/>
    <property type="match status" value="1"/>
</dbReference>
<dbReference type="InterPro" id="IPR002659">
    <property type="entry name" value="Glyco_trans_31"/>
</dbReference>
<dbReference type="Pfam" id="PF01762">
    <property type="entry name" value="Galactosyl_T"/>
    <property type="match status" value="1"/>
</dbReference>
<evidence type="ECO:0000313" key="14">
    <source>
        <dbReference type="Ensembl" id="ENSSPUP00000023422.1"/>
    </source>
</evidence>
<proteinExistence type="inferred from homology"/>
<dbReference type="AlphaFoldDB" id="A0A8D0HGI1"/>
<evidence type="ECO:0000256" key="6">
    <source>
        <dbReference type="ARBA" id="ARBA00022692"/>
    </source>
</evidence>
<comment type="pathway">
    <text evidence="2">Protein modification; protein glycosylation.</text>
</comment>
<keyword evidence="15" id="KW-1185">Reference proteome</keyword>
<evidence type="ECO:0000256" key="9">
    <source>
        <dbReference type="ARBA" id="ARBA00023034"/>
    </source>
</evidence>
<evidence type="ECO:0000256" key="12">
    <source>
        <dbReference type="ARBA" id="ARBA00023180"/>
    </source>
</evidence>
<keyword evidence="7 13" id="KW-0735">Signal-anchor</keyword>
<evidence type="ECO:0000313" key="15">
    <source>
        <dbReference type="Proteomes" id="UP000694392"/>
    </source>
</evidence>
<evidence type="ECO:0000256" key="4">
    <source>
        <dbReference type="ARBA" id="ARBA00022676"/>
    </source>
</evidence>
<organism evidence="14 15">
    <name type="scientific">Sphenodon punctatus</name>
    <name type="common">Tuatara</name>
    <name type="synonym">Hatteria punctata</name>
    <dbReference type="NCBI Taxonomy" id="8508"/>
    <lineage>
        <taxon>Eukaryota</taxon>
        <taxon>Metazoa</taxon>
        <taxon>Chordata</taxon>
        <taxon>Craniata</taxon>
        <taxon>Vertebrata</taxon>
        <taxon>Euteleostomi</taxon>
        <taxon>Lepidosauria</taxon>
        <taxon>Sphenodontia</taxon>
        <taxon>Sphenodontidae</taxon>
        <taxon>Sphenodon</taxon>
    </lineage>
</organism>
<reference evidence="14" key="1">
    <citation type="submission" date="2025-08" db="UniProtKB">
        <authorList>
            <consortium name="Ensembl"/>
        </authorList>
    </citation>
    <scope>IDENTIFICATION</scope>
</reference>
<dbReference type="Proteomes" id="UP000694392">
    <property type="component" value="Unplaced"/>
</dbReference>
<gene>
    <name evidence="14" type="primary">B3GALT9</name>
</gene>
<evidence type="ECO:0000256" key="13">
    <source>
        <dbReference type="RuleBase" id="RU363063"/>
    </source>
</evidence>
<evidence type="ECO:0000256" key="5">
    <source>
        <dbReference type="ARBA" id="ARBA00022679"/>
    </source>
</evidence>
<dbReference type="OMA" id="VFKEVPM"/>
<keyword evidence="10" id="KW-0443">Lipid metabolism</keyword>
<dbReference type="GO" id="GO:0000139">
    <property type="term" value="C:Golgi membrane"/>
    <property type="evidence" value="ECO:0007669"/>
    <property type="project" value="UniProtKB-SubCell"/>
</dbReference>
<evidence type="ECO:0000256" key="8">
    <source>
        <dbReference type="ARBA" id="ARBA00022989"/>
    </source>
</evidence>
<keyword evidence="4 13" id="KW-0328">Glycosyltransferase</keyword>
<feature type="transmembrane region" description="Helical" evidence="13">
    <location>
        <begin position="12"/>
        <end position="31"/>
    </location>
</feature>
<name>A0A8D0HGI1_SPHPU</name>
<keyword evidence="9 13" id="KW-0333">Golgi apparatus</keyword>
<keyword evidence="11 13" id="KW-0472">Membrane</keyword>
<dbReference type="GO" id="GO:0006629">
    <property type="term" value="P:lipid metabolic process"/>
    <property type="evidence" value="ECO:0007669"/>
    <property type="project" value="UniProtKB-KW"/>
</dbReference>
<evidence type="ECO:0000256" key="3">
    <source>
        <dbReference type="ARBA" id="ARBA00008661"/>
    </source>
</evidence>
<reference evidence="14" key="2">
    <citation type="submission" date="2025-09" db="UniProtKB">
        <authorList>
            <consortium name="Ensembl"/>
        </authorList>
    </citation>
    <scope>IDENTIFICATION</scope>
</reference>
<evidence type="ECO:0000256" key="2">
    <source>
        <dbReference type="ARBA" id="ARBA00004922"/>
    </source>
</evidence>
<dbReference type="GeneTree" id="ENSGT00940000162230"/>
<accession>A0A8D0HGI1</accession>
<dbReference type="EC" id="2.4.1.-" evidence="13"/>
<comment type="similarity">
    <text evidence="3 13">Belongs to the glycosyltransferase 31 family.</text>
</comment>
<sequence>MAFCRLRTHQWCFILFNVVLFHILLFGADLVEEYFLQSLPATYTDVKILELRERARKLDMVPFKSNVSKSYTISSSEVCADQETFLLTIIASSPGNRTRRDLIRQTWANLTDIRGYGVLTVFALGKPASEATQLEITEESQKHKDIIEGIFFDSPENHTLKTLMAVQWTVTFCSNARFILKTNEEMFVNIPSLVEYLLILRTHPEDIYIGKVVRQETPDRELESQGFVPVSQYPEKYYPDYCSAAAFVISQDAARKVYVASAEVPSAVPPGAFVGICAQRAGIMPIHSSRFSGKKHIRYNRCCYKFIFTSSKMSDDQLVREWKEISESKDCTLLETYYGLVSCRVMTYLDKFKNLNMDTIKNEALHFAD</sequence>
<comment type="subcellular location">
    <subcellularLocation>
        <location evidence="1 13">Golgi apparatus membrane</location>
        <topology evidence="1 13">Single-pass type II membrane protein</topology>
    </subcellularLocation>
</comment>
<dbReference type="Gene3D" id="3.90.550.50">
    <property type="match status" value="1"/>
</dbReference>
<keyword evidence="12" id="KW-0325">Glycoprotein</keyword>
<keyword evidence="5" id="KW-0808">Transferase</keyword>
<dbReference type="GO" id="GO:0016758">
    <property type="term" value="F:hexosyltransferase activity"/>
    <property type="evidence" value="ECO:0007669"/>
    <property type="project" value="InterPro"/>
</dbReference>
<dbReference type="GO" id="GO:0006493">
    <property type="term" value="P:protein O-linked glycosylation"/>
    <property type="evidence" value="ECO:0007669"/>
    <property type="project" value="TreeGrafter"/>
</dbReference>
<dbReference type="PANTHER" id="PTHR11214">
    <property type="entry name" value="BETA-1,3-N-ACETYLGLUCOSAMINYLTRANSFERASE"/>
    <property type="match status" value="1"/>
</dbReference>
<evidence type="ECO:0000256" key="10">
    <source>
        <dbReference type="ARBA" id="ARBA00023098"/>
    </source>
</evidence>
<keyword evidence="6 13" id="KW-0812">Transmembrane</keyword>
<evidence type="ECO:0000256" key="7">
    <source>
        <dbReference type="ARBA" id="ARBA00022968"/>
    </source>
</evidence>
<dbReference type="Ensembl" id="ENSSPUT00000024984.1">
    <property type="protein sequence ID" value="ENSSPUP00000023422.1"/>
    <property type="gene ID" value="ENSSPUG00000017978.1"/>
</dbReference>
<evidence type="ECO:0000256" key="11">
    <source>
        <dbReference type="ARBA" id="ARBA00023136"/>
    </source>
</evidence>
<dbReference type="PANTHER" id="PTHR11214:SF29">
    <property type="entry name" value="BETA-1,3-GALACTOSYLTRANSFERASE 9"/>
    <property type="match status" value="1"/>
</dbReference>